<dbReference type="AlphaFoldDB" id="A0A5N1JM83"/>
<dbReference type="Pfam" id="PF05685">
    <property type="entry name" value="Uma2"/>
    <property type="match status" value="1"/>
</dbReference>
<dbReference type="GO" id="GO:0004519">
    <property type="term" value="F:endonuclease activity"/>
    <property type="evidence" value="ECO:0007669"/>
    <property type="project" value="UniProtKB-KW"/>
</dbReference>
<feature type="domain" description="Putative restriction endonuclease" evidence="1">
    <location>
        <begin position="20"/>
        <end position="191"/>
    </location>
</feature>
<sequence>MATITTLSQLDPNNHYSYSDYLTWEFGEWVEIIGGQCTIFSTPGKSPAHQQVVGRIGMQVTQKWPDPAYEIWSLPLPLILGYEEPEDSFNLVLPDVYVIRRESPNYLDERGWHGVPDWILEVTDARTDETDQGAKYHLYQYFGVREYWIVSPDTRQIVRYVLNPDGLYQPVAEQDRAGQLWVQALPGLALDSNELFR</sequence>
<evidence type="ECO:0000313" key="2">
    <source>
        <dbReference type="EMBL" id="KAA9357251.1"/>
    </source>
</evidence>
<evidence type="ECO:0000259" key="1">
    <source>
        <dbReference type="Pfam" id="PF05685"/>
    </source>
</evidence>
<protein>
    <submittedName>
        <fullName evidence="2">Uma2 family endonuclease</fullName>
    </submittedName>
</protein>
<keyword evidence="3" id="KW-1185">Reference proteome</keyword>
<organism evidence="2 3">
    <name type="scientific">Larkinella humicola</name>
    <dbReference type="NCBI Taxonomy" id="2607654"/>
    <lineage>
        <taxon>Bacteria</taxon>
        <taxon>Pseudomonadati</taxon>
        <taxon>Bacteroidota</taxon>
        <taxon>Cytophagia</taxon>
        <taxon>Cytophagales</taxon>
        <taxon>Spirosomataceae</taxon>
        <taxon>Larkinella</taxon>
    </lineage>
</organism>
<dbReference type="CDD" id="cd06260">
    <property type="entry name" value="DUF820-like"/>
    <property type="match status" value="1"/>
</dbReference>
<dbReference type="InterPro" id="IPR012296">
    <property type="entry name" value="Nuclease_put_TT1808"/>
</dbReference>
<reference evidence="2 3" key="1">
    <citation type="submission" date="2019-09" db="EMBL/GenBank/DDBJ databases">
        <title>Genome Sequence of Larkinella sp MA1.</title>
        <authorList>
            <person name="Srinivasan S."/>
        </authorList>
    </citation>
    <scope>NUCLEOTIDE SEQUENCE [LARGE SCALE GENOMIC DNA]</scope>
    <source>
        <strain evidence="2 3">MA1</strain>
    </source>
</reference>
<dbReference type="SUPFAM" id="SSF52980">
    <property type="entry name" value="Restriction endonuclease-like"/>
    <property type="match status" value="1"/>
</dbReference>
<dbReference type="PANTHER" id="PTHR34107:SF4">
    <property type="entry name" value="SLL1222 PROTEIN"/>
    <property type="match status" value="1"/>
</dbReference>
<gene>
    <name evidence="2" type="ORF">F0P93_05815</name>
</gene>
<accession>A0A5N1JM83</accession>
<proteinExistence type="predicted"/>
<dbReference type="InterPro" id="IPR008538">
    <property type="entry name" value="Uma2"/>
</dbReference>
<keyword evidence="2" id="KW-0255">Endonuclease</keyword>
<evidence type="ECO:0000313" key="3">
    <source>
        <dbReference type="Proteomes" id="UP000326344"/>
    </source>
</evidence>
<dbReference type="Proteomes" id="UP000326344">
    <property type="component" value="Unassembled WGS sequence"/>
</dbReference>
<dbReference type="Gene3D" id="3.90.1570.10">
    <property type="entry name" value="tt1808, chain A"/>
    <property type="match status" value="1"/>
</dbReference>
<dbReference type="PANTHER" id="PTHR34107">
    <property type="entry name" value="SLL0198 PROTEIN-RELATED"/>
    <property type="match status" value="1"/>
</dbReference>
<dbReference type="RefSeq" id="WP_150875355.1">
    <property type="nucleotide sequence ID" value="NZ_VTWS01000001.1"/>
</dbReference>
<dbReference type="InterPro" id="IPR011335">
    <property type="entry name" value="Restrct_endonuc-II-like"/>
</dbReference>
<keyword evidence="2" id="KW-0540">Nuclease</keyword>
<keyword evidence="2" id="KW-0378">Hydrolase</keyword>
<dbReference type="EMBL" id="VTWS01000001">
    <property type="protein sequence ID" value="KAA9357251.1"/>
    <property type="molecule type" value="Genomic_DNA"/>
</dbReference>
<name>A0A5N1JM83_9BACT</name>
<comment type="caution">
    <text evidence="2">The sequence shown here is derived from an EMBL/GenBank/DDBJ whole genome shotgun (WGS) entry which is preliminary data.</text>
</comment>